<dbReference type="GO" id="GO:0003700">
    <property type="term" value="F:DNA-binding transcription factor activity"/>
    <property type="evidence" value="ECO:0007669"/>
    <property type="project" value="InterPro"/>
</dbReference>
<keyword evidence="4" id="KW-0472">Membrane</keyword>
<dbReference type="PANTHER" id="PTHR43280">
    <property type="entry name" value="ARAC-FAMILY TRANSCRIPTIONAL REGULATOR"/>
    <property type="match status" value="1"/>
</dbReference>
<keyword evidence="3" id="KW-0804">Transcription</keyword>
<accession>A0A3D8M6J3</accession>
<evidence type="ECO:0000313" key="7">
    <source>
        <dbReference type="Proteomes" id="UP000256561"/>
    </source>
</evidence>
<evidence type="ECO:0000256" key="3">
    <source>
        <dbReference type="ARBA" id="ARBA00023163"/>
    </source>
</evidence>
<feature type="transmembrane region" description="Helical" evidence="4">
    <location>
        <begin position="161"/>
        <end position="182"/>
    </location>
</feature>
<dbReference type="InterPro" id="IPR018060">
    <property type="entry name" value="HTH_AraC"/>
</dbReference>
<dbReference type="Gene3D" id="1.10.10.60">
    <property type="entry name" value="Homeodomain-like"/>
    <property type="match status" value="1"/>
</dbReference>
<keyword evidence="4" id="KW-0812">Transmembrane</keyword>
<feature type="transmembrane region" description="Helical" evidence="4">
    <location>
        <begin position="40"/>
        <end position="60"/>
    </location>
</feature>
<dbReference type="RefSeq" id="WP_115593507.1">
    <property type="nucleotide sequence ID" value="NZ_QRHA01000007.1"/>
</dbReference>
<dbReference type="OrthoDB" id="345413at2"/>
<reference evidence="7" key="1">
    <citation type="submission" date="2018-08" db="EMBL/GenBank/DDBJ databases">
        <authorList>
            <person name="Zhang J."/>
            <person name="Du Z.-J."/>
        </authorList>
    </citation>
    <scope>NUCLEOTIDE SEQUENCE [LARGE SCALE GENOMIC DNA]</scope>
    <source>
        <strain evidence="7">KCTC 52655</strain>
    </source>
</reference>
<name>A0A3D8M6J3_9ALTE</name>
<dbReference type="InterPro" id="IPR009057">
    <property type="entry name" value="Homeodomain-like_sf"/>
</dbReference>
<dbReference type="EMBL" id="QRHA01000007">
    <property type="protein sequence ID" value="RDV25175.1"/>
    <property type="molecule type" value="Genomic_DNA"/>
</dbReference>
<dbReference type="SMART" id="SM00342">
    <property type="entry name" value="HTH_ARAC"/>
    <property type="match status" value="1"/>
</dbReference>
<dbReference type="PRINTS" id="PR00032">
    <property type="entry name" value="HTHARAC"/>
</dbReference>
<keyword evidence="1" id="KW-0805">Transcription regulation</keyword>
<dbReference type="InterPro" id="IPR020449">
    <property type="entry name" value="Tscrpt_reg_AraC-type_HTH"/>
</dbReference>
<dbReference type="PROSITE" id="PS00041">
    <property type="entry name" value="HTH_ARAC_FAMILY_1"/>
    <property type="match status" value="1"/>
</dbReference>
<dbReference type="Proteomes" id="UP000256561">
    <property type="component" value="Unassembled WGS sequence"/>
</dbReference>
<evidence type="ECO:0000259" key="5">
    <source>
        <dbReference type="PROSITE" id="PS01124"/>
    </source>
</evidence>
<dbReference type="InterPro" id="IPR018062">
    <property type="entry name" value="HTH_AraC-typ_CS"/>
</dbReference>
<dbReference type="Pfam" id="PF12833">
    <property type="entry name" value="HTH_18"/>
    <property type="match status" value="1"/>
</dbReference>
<protein>
    <submittedName>
        <fullName evidence="6">AraC family transcriptional regulator</fullName>
    </submittedName>
</protein>
<evidence type="ECO:0000256" key="4">
    <source>
        <dbReference type="SAM" id="Phobius"/>
    </source>
</evidence>
<gene>
    <name evidence="6" type="ORF">DXV75_11200</name>
</gene>
<feature type="domain" description="HTH araC/xylS-type" evidence="5">
    <location>
        <begin position="250"/>
        <end position="354"/>
    </location>
</feature>
<evidence type="ECO:0000313" key="6">
    <source>
        <dbReference type="EMBL" id="RDV25175.1"/>
    </source>
</evidence>
<dbReference type="GO" id="GO:0043565">
    <property type="term" value="F:sequence-specific DNA binding"/>
    <property type="evidence" value="ECO:0007669"/>
    <property type="project" value="InterPro"/>
</dbReference>
<comment type="caution">
    <text evidence="6">The sequence shown here is derived from an EMBL/GenBank/DDBJ whole genome shotgun (WGS) entry which is preliminary data.</text>
</comment>
<dbReference type="PROSITE" id="PS01124">
    <property type="entry name" value="HTH_ARAC_FAMILY_2"/>
    <property type="match status" value="1"/>
</dbReference>
<keyword evidence="7" id="KW-1185">Reference proteome</keyword>
<dbReference type="PANTHER" id="PTHR43280:SF2">
    <property type="entry name" value="HTH-TYPE TRANSCRIPTIONAL REGULATOR EXSA"/>
    <property type="match status" value="1"/>
</dbReference>
<evidence type="ECO:0000256" key="1">
    <source>
        <dbReference type="ARBA" id="ARBA00023015"/>
    </source>
</evidence>
<organism evidence="6 7">
    <name type="scientific">Alteromonas aestuariivivens</name>
    <dbReference type="NCBI Taxonomy" id="1938339"/>
    <lineage>
        <taxon>Bacteria</taxon>
        <taxon>Pseudomonadati</taxon>
        <taxon>Pseudomonadota</taxon>
        <taxon>Gammaproteobacteria</taxon>
        <taxon>Alteromonadales</taxon>
        <taxon>Alteromonadaceae</taxon>
        <taxon>Alteromonas/Salinimonas group</taxon>
        <taxon>Alteromonas</taxon>
    </lineage>
</organism>
<proteinExistence type="predicted"/>
<dbReference type="AlphaFoldDB" id="A0A3D8M6J3"/>
<sequence length="356" mass="40712">MKTKYEFPQFMQITLTNIFQLVMAAQFSVYVIFMMRTMRLLPFSLLLFTISVHMITNFLIDTQTVASSYDITFSFRFVYGPLLYLSVREIIRQKPKLEYKDLVHAIPFLIAVPSANSYFIYDVLGIFSLAIYFALAIKLVISVKQKSADIVSVPGAGRIDWIQNATIGLVLISIFDICHVMIFKYDLLQSTIDFHQMTLIMLIVLMNWSAYKAIRYPEEFEGFTSVDLTQIQGTEDDSSILNDEEKAAIEDAITYLKEKKLYLKPTLRASDLADSKGLKPRFLSRALYLHTGMRFNSLVNTLRIDEAKKLISSTPSDELNILAISFEVGFNSKTVFNSSFKTMTGMTPSEYKKTQK</sequence>
<feature type="transmembrane region" description="Helical" evidence="4">
    <location>
        <begin position="12"/>
        <end position="33"/>
    </location>
</feature>
<feature type="transmembrane region" description="Helical" evidence="4">
    <location>
        <begin position="194"/>
        <end position="211"/>
    </location>
</feature>
<dbReference type="SUPFAM" id="SSF46689">
    <property type="entry name" value="Homeodomain-like"/>
    <property type="match status" value="1"/>
</dbReference>
<feature type="transmembrane region" description="Helical" evidence="4">
    <location>
        <begin position="119"/>
        <end position="141"/>
    </location>
</feature>
<keyword evidence="2" id="KW-0238">DNA-binding</keyword>
<evidence type="ECO:0000256" key="2">
    <source>
        <dbReference type="ARBA" id="ARBA00023125"/>
    </source>
</evidence>
<keyword evidence="4" id="KW-1133">Transmembrane helix</keyword>